<evidence type="ECO:0000313" key="3">
    <source>
        <dbReference type="WBParaSite" id="sdigi.contig58.g3194.t1"/>
    </source>
</evidence>
<evidence type="ECO:0000256" key="1">
    <source>
        <dbReference type="SAM" id="Phobius"/>
    </source>
</evidence>
<sequence>MTFESCQGRQHIKNISGSRPYFWALFRRCRMFTVMDMGWSVMFTLSVITTLFAAITVESLILYYPVYPNYVVPKHMQNFERNAPPRIFAKDPDIPSSGIVFLKKDFEERLSSFPAQSDVNDINFRQKLHSNQKLGLNRPVLSAALLNSAEVQASTTPSFVMVNLMTLQVGSPARCYKCNEVAPKSSLTQASRSFHEGHAQLVSFGQTTMDPLSTQSVGQLASIKTSKIPNARPLKERKSKSVVIDSDAIIKPLGLLPLERLV</sequence>
<dbReference type="AlphaFoldDB" id="A0A915PY82"/>
<keyword evidence="1" id="KW-0472">Membrane</keyword>
<protein>
    <submittedName>
        <fullName evidence="3">Uncharacterized protein</fullName>
    </submittedName>
</protein>
<evidence type="ECO:0000313" key="2">
    <source>
        <dbReference type="Proteomes" id="UP000887581"/>
    </source>
</evidence>
<dbReference type="WBParaSite" id="sdigi.contig58.g3194.t1">
    <property type="protein sequence ID" value="sdigi.contig58.g3194.t1"/>
    <property type="gene ID" value="sdigi.contig58.g3194"/>
</dbReference>
<reference evidence="3" key="1">
    <citation type="submission" date="2022-11" db="UniProtKB">
        <authorList>
            <consortium name="WormBaseParasite"/>
        </authorList>
    </citation>
    <scope>IDENTIFICATION</scope>
</reference>
<organism evidence="2 3">
    <name type="scientific">Setaria digitata</name>
    <dbReference type="NCBI Taxonomy" id="48799"/>
    <lineage>
        <taxon>Eukaryota</taxon>
        <taxon>Metazoa</taxon>
        <taxon>Ecdysozoa</taxon>
        <taxon>Nematoda</taxon>
        <taxon>Chromadorea</taxon>
        <taxon>Rhabditida</taxon>
        <taxon>Spirurina</taxon>
        <taxon>Spiruromorpha</taxon>
        <taxon>Filarioidea</taxon>
        <taxon>Setariidae</taxon>
        <taxon>Setaria</taxon>
    </lineage>
</organism>
<dbReference type="Proteomes" id="UP000887581">
    <property type="component" value="Unplaced"/>
</dbReference>
<keyword evidence="1" id="KW-0812">Transmembrane</keyword>
<feature type="transmembrane region" description="Helical" evidence="1">
    <location>
        <begin position="37"/>
        <end position="64"/>
    </location>
</feature>
<keyword evidence="1" id="KW-1133">Transmembrane helix</keyword>
<accession>A0A915PY82</accession>
<keyword evidence="2" id="KW-1185">Reference proteome</keyword>
<proteinExistence type="predicted"/>
<name>A0A915PY82_9BILA</name>